<evidence type="ECO:0000256" key="4">
    <source>
        <dbReference type="SAM" id="MobiDB-lite"/>
    </source>
</evidence>
<keyword evidence="5" id="KW-1133">Transmembrane helix</keyword>
<keyword evidence="3" id="KW-0732">Signal</keyword>
<dbReference type="GO" id="GO:0043190">
    <property type="term" value="C:ATP-binding cassette (ABC) transporter complex"/>
    <property type="evidence" value="ECO:0007669"/>
    <property type="project" value="InterPro"/>
</dbReference>
<evidence type="ECO:0000256" key="2">
    <source>
        <dbReference type="ARBA" id="ARBA00022448"/>
    </source>
</evidence>
<accession>A0A1F7VFH6</accession>
<evidence type="ECO:0000256" key="3">
    <source>
        <dbReference type="ARBA" id="ARBA00022729"/>
    </source>
</evidence>
<dbReference type="GO" id="GO:0015833">
    <property type="term" value="P:peptide transport"/>
    <property type="evidence" value="ECO:0007669"/>
    <property type="project" value="TreeGrafter"/>
</dbReference>
<keyword evidence="5" id="KW-0472">Membrane</keyword>
<dbReference type="Pfam" id="PF00496">
    <property type="entry name" value="SBP_bac_5"/>
    <property type="match status" value="1"/>
</dbReference>
<reference evidence="7 8" key="1">
    <citation type="journal article" date="2016" name="Nat. Commun.">
        <title>Thousands of microbial genomes shed light on interconnected biogeochemical processes in an aquifer system.</title>
        <authorList>
            <person name="Anantharaman K."/>
            <person name="Brown C.T."/>
            <person name="Hug L.A."/>
            <person name="Sharon I."/>
            <person name="Castelle C.J."/>
            <person name="Probst A.J."/>
            <person name="Thomas B.C."/>
            <person name="Singh A."/>
            <person name="Wilkins M.J."/>
            <person name="Karaoz U."/>
            <person name="Brodie E.L."/>
            <person name="Williams K.H."/>
            <person name="Hubbard S.S."/>
            <person name="Banfield J.F."/>
        </authorList>
    </citation>
    <scope>NUCLEOTIDE SEQUENCE [LARGE SCALE GENOMIC DNA]</scope>
</reference>
<dbReference type="Proteomes" id="UP000176678">
    <property type="component" value="Unassembled WGS sequence"/>
</dbReference>
<dbReference type="AlphaFoldDB" id="A0A1F7VFH6"/>
<feature type="compositionally biased region" description="Basic and acidic residues" evidence="4">
    <location>
        <begin position="421"/>
        <end position="430"/>
    </location>
</feature>
<dbReference type="Gene3D" id="3.40.190.10">
    <property type="entry name" value="Periplasmic binding protein-like II"/>
    <property type="match status" value="1"/>
</dbReference>
<dbReference type="PANTHER" id="PTHR30290">
    <property type="entry name" value="PERIPLASMIC BINDING COMPONENT OF ABC TRANSPORTER"/>
    <property type="match status" value="1"/>
</dbReference>
<feature type="compositionally biased region" description="Polar residues" evidence="4">
    <location>
        <begin position="431"/>
        <end position="441"/>
    </location>
</feature>
<name>A0A1F7VFH6_9BACT</name>
<comment type="caution">
    <text evidence="7">The sequence shown here is derived from an EMBL/GenBank/DDBJ whole genome shotgun (WGS) entry which is preliminary data.</text>
</comment>
<dbReference type="PIRSF" id="PIRSF002741">
    <property type="entry name" value="MppA"/>
    <property type="match status" value="1"/>
</dbReference>
<dbReference type="EMBL" id="MGES01000008">
    <property type="protein sequence ID" value="OGL89292.1"/>
    <property type="molecule type" value="Genomic_DNA"/>
</dbReference>
<evidence type="ECO:0000313" key="7">
    <source>
        <dbReference type="EMBL" id="OGL89292.1"/>
    </source>
</evidence>
<sequence>MLLSRGAKQIRATFKIKKWPSAQQLRYAGRVLTVREKRIVTGAIVIAAFATLGLLLKAGDSLLAEVPKNGGVYREAIVGSPQFINPLFATANETDADLSRIIFSGLLRYDEKGTLVPDVAESFTINNKQTEYLFTIRTNAVWHDNEPLGINDILFTFGAIQDGTYGSPLRVSFQGVTVSQVDARTVKFALEKPFAPFISALTVGIIPEHIWGNIDPRNARLSPYNTRPIGSGPFKFKELIRGESGLAQSLTVARHEQFYRRPPYLDEVQFKFYPSFDLAVQDIRSQQVDGLHFVPKQFKDRVERKYMELYTLQLPRYTALFFNPRQATVLKTKEVRQALGLAIDKQQILNDILRGEGAVINSPILEGFVGYDPVFHERDVNQGRAKELLSAAGWKEINREEYIALRTKLLRKELEKARDEERKLAQESKPDTLNTDTPSTTDDALIQKQIDERLTGEMPIAQTSFRAKSDAPLMLTITTVNDEELALVAEKTAAAWREVGVSAQVRVAAARDITASVLRPRAYDVLLYGEIIGADPDPFPFWHSTQIDHPGLNLANFVNRKADTLLEEARVSTDETVRAQKYRAFQELLKQEYPAVFLYAPTYTYAVTNKIQGITTARILSSADRFNDIEERYIKTKRVWRRK</sequence>
<evidence type="ECO:0000256" key="1">
    <source>
        <dbReference type="ARBA" id="ARBA00005695"/>
    </source>
</evidence>
<proteinExistence type="inferred from homology"/>
<dbReference type="CDD" id="cd08513">
    <property type="entry name" value="PBP2_thermophilic_Hb8_like"/>
    <property type="match status" value="1"/>
</dbReference>
<feature type="domain" description="Solute-binding protein family 5" evidence="6">
    <location>
        <begin position="114"/>
        <end position="402"/>
    </location>
</feature>
<dbReference type="STRING" id="1802410.A3H75_01535"/>
<evidence type="ECO:0000259" key="6">
    <source>
        <dbReference type="Pfam" id="PF00496"/>
    </source>
</evidence>
<evidence type="ECO:0000256" key="5">
    <source>
        <dbReference type="SAM" id="Phobius"/>
    </source>
</evidence>
<protein>
    <recommendedName>
        <fullName evidence="6">Solute-binding protein family 5 domain-containing protein</fullName>
    </recommendedName>
</protein>
<keyword evidence="2" id="KW-0813">Transport</keyword>
<comment type="similarity">
    <text evidence="1">Belongs to the bacterial solute-binding protein 5 family.</text>
</comment>
<dbReference type="InterPro" id="IPR039424">
    <property type="entry name" value="SBP_5"/>
</dbReference>
<dbReference type="GO" id="GO:1904680">
    <property type="term" value="F:peptide transmembrane transporter activity"/>
    <property type="evidence" value="ECO:0007669"/>
    <property type="project" value="TreeGrafter"/>
</dbReference>
<gene>
    <name evidence="7" type="ORF">A3H75_01535</name>
</gene>
<organism evidence="7 8">
    <name type="scientific">Candidatus Uhrbacteria bacterium RIFCSPLOWO2_02_FULL_51_9</name>
    <dbReference type="NCBI Taxonomy" id="1802410"/>
    <lineage>
        <taxon>Bacteria</taxon>
        <taxon>Candidatus Uhriibacteriota</taxon>
    </lineage>
</organism>
<dbReference type="GO" id="GO:0042597">
    <property type="term" value="C:periplasmic space"/>
    <property type="evidence" value="ECO:0007669"/>
    <property type="project" value="UniProtKB-ARBA"/>
</dbReference>
<dbReference type="SUPFAM" id="SSF53850">
    <property type="entry name" value="Periplasmic binding protein-like II"/>
    <property type="match status" value="1"/>
</dbReference>
<dbReference type="InterPro" id="IPR000914">
    <property type="entry name" value="SBP_5_dom"/>
</dbReference>
<dbReference type="InterPro" id="IPR030678">
    <property type="entry name" value="Peptide/Ni-bd"/>
</dbReference>
<keyword evidence="5" id="KW-0812">Transmembrane</keyword>
<dbReference type="Gene3D" id="3.10.105.10">
    <property type="entry name" value="Dipeptide-binding Protein, Domain 3"/>
    <property type="match status" value="1"/>
</dbReference>
<dbReference type="PANTHER" id="PTHR30290:SF9">
    <property type="entry name" value="OLIGOPEPTIDE-BINDING PROTEIN APPA"/>
    <property type="match status" value="1"/>
</dbReference>
<feature type="transmembrane region" description="Helical" evidence="5">
    <location>
        <begin position="39"/>
        <end position="56"/>
    </location>
</feature>
<feature type="region of interest" description="Disordered" evidence="4">
    <location>
        <begin position="421"/>
        <end position="441"/>
    </location>
</feature>
<evidence type="ECO:0000313" key="8">
    <source>
        <dbReference type="Proteomes" id="UP000176678"/>
    </source>
</evidence>